<feature type="compositionally biased region" description="Polar residues" evidence="2">
    <location>
        <begin position="602"/>
        <end position="613"/>
    </location>
</feature>
<dbReference type="GO" id="GO:0004037">
    <property type="term" value="F:allantoicase activity"/>
    <property type="evidence" value="ECO:0007669"/>
    <property type="project" value="InterPro"/>
</dbReference>
<dbReference type="Gene3D" id="2.60.120.260">
    <property type="entry name" value="Galactose-binding domain-like"/>
    <property type="match status" value="2"/>
</dbReference>
<feature type="compositionally biased region" description="Polar residues" evidence="2">
    <location>
        <begin position="568"/>
        <end position="583"/>
    </location>
</feature>
<gene>
    <name evidence="5" type="ORF">AYI69_g2924</name>
    <name evidence="4" type="ORF">AYI69_g5282</name>
</gene>
<accession>A0A1R1YL26</accession>
<feature type="compositionally biased region" description="Basic and acidic residues" evidence="2">
    <location>
        <begin position="591"/>
        <end position="601"/>
    </location>
</feature>
<feature type="domain" description="Allantoicase" evidence="3">
    <location>
        <begin position="37"/>
        <end position="224"/>
    </location>
</feature>
<evidence type="ECO:0000256" key="2">
    <source>
        <dbReference type="SAM" id="MobiDB-lite"/>
    </source>
</evidence>
<dbReference type="PANTHER" id="PTHR12045:SF3">
    <property type="entry name" value="INACTIVE ALLANTOICASE-RELATED"/>
    <property type="match status" value="1"/>
</dbReference>
<comment type="caution">
    <text evidence="5">The sequence shown here is derived from an EMBL/GenBank/DDBJ whole genome shotgun (WGS) entry which is preliminary data.</text>
</comment>
<dbReference type="Pfam" id="PF03561">
    <property type="entry name" value="Allantoicase"/>
    <property type="match status" value="2"/>
</dbReference>
<evidence type="ECO:0000313" key="6">
    <source>
        <dbReference type="Proteomes" id="UP000187429"/>
    </source>
</evidence>
<dbReference type="EMBL" id="LSSM01002183">
    <property type="protein sequence ID" value="OMJ22738.1"/>
    <property type="molecule type" value="Genomic_DNA"/>
</dbReference>
<evidence type="ECO:0000259" key="3">
    <source>
        <dbReference type="Pfam" id="PF03561"/>
    </source>
</evidence>
<evidence type="ECO:0000313" key="5">
    <source>
        <dbReference type="EMBL" id="OMJ27637.1"/>
    </source>
</evidence>
<reference evidence="5" key="2">
    <citation type="submission" date="2017-01" db="EMBL/GenBank/DDBJ databases">
        <authorList>
            <person name="Mah S.A."/>
            <person name="Swanson W.J."/>
            <person name="Moy G.W."/>
            <person name="Vacquier V.D."/>
        </authorList>
    </citation>
    <scope>NUCLEOTIDE SEQUENCE [LARGE SCALE GENOMIC DNA]</scope>
    <source>
        <strain evidence="5">ID-206-W2</strain>
    </source>
</reference>
<sequence>MGNSQSSYPIYYNVDINNKHKTNALTGFTDLACSSLGGSIVCSSNELFGSAKNLIKPNPPSNSTNNSHKGKLFYNNDAWVTKRHGDSYEWFVLYLFLSVLFKFPFSPLQLIQSILSQFYRVIIKLGSTGTIAGFGINSTNLLDDSAIKVSVEACLVPEEIQNKYNHNHEEFPFLWDLVLPEATLTPNTLTRLALWHETNSVYNFVKVNIFPDGGLSRFNVYGTVVPLVDSSSLVDLACVSNGGLVVSASNDSLGRKENLILPGFTKSDSTHGWVTRRNIKSSQSEDPSDWAIVKLGDSGFLKSAHVETTSLDGVEPLSFSIAACFSTLTDPSIDKDIHWYEINSSSPVKPGSVNEVDLSLNTQIFTHVKLTIKPDGGVSRLRIFGERATESSSSSEPMAVDSIPTVEIVSRKNSVAEVKIAASAESSVEPELVKAEAKVSSPAPNTRRRKLSKELIEPTNETLPQANLNKIISTENPFSSPQKQNSKDNVNKTPQKAKSDSADASDSVSTPQIDSRPIAKAKKPSSKKAIFIHSPGTSLIKKPTEPLLNGDLTSPLSPVFSKSLMNKVPSTKQPTNSSDQNEGAATKKAKHDPSKPKKPENESTGINPDNIETTPKPSKNKKSKKANKPAA</sequence>
<proteinExistence type="inferred from homology"/>
<dbReference type="Proteomes" id="UP000187429">
    <property type="component" value="Unassembled WGS sequence"/>
</dbReference>
<protein>
    <submittedName>
        <fullName evidence="5">Allantoicase</fullName>
    </submittedName>
</protein>
<dbReference type="SUPFAM" id="SSF49785">
    <property type="entry name" value="Galactose-binding domain-like"/>
    <property type="match status" value="2"/>
</dbReference>
<comment type="similarity">
    <text evidence="1">Belongs to the allantoicase family.</text>
</comment>
<dbReference type="OrthoDB" id="10266039at2759"/>
<feature type="compositionally biased region" description="Basic residues" evidence="2">
    <location>
        <begin position="618"/>
        <end position="631"/>
    </location>
</feature>
<dbReference type="AlphaFoldDB" id="A0A1R1YL26"/>
<evidence type="ECO:0000313" key="4">
    <source>
        <dbReference type="EMBL" id="OMJ22738.1"/>
    </source>
</evidence>
<dbReference type="GO" id="GO:0000256">
    <property type="term" value="P:allantoin catabolic process"/>
    <property type="evidence" value="ECO:0007669"/>
    <property type="project" value="InterPro"/>
</dbReference>
<feature type="region of interest" description="Disordered" evidence="2">
    <location>
        <begin position="427"/>
        <end position="631"/>
    </location>
</feature>
<dbReference type="InterPro" id="IPR015908">
    <property type="entry name" value="Allantoicase_dom"/>
</dbReference>
<organism evidence="5 6">
    <name type="scientific">Smittium culicis</name>
    <dbReference type="NCBI Taxonomy" id="133412"/>
    <lineage>
        <taxon>Eukaryota</taxon>
        <taxon>Fungi</taxon>
        <taxon>Fungi incertae sedis</taxon>
        <taxon>Zoopagomycota</taxon>
        <taxon>Kickxellomycotina</taxon>
        <taxon>Harpellomycetes</taxon>
        <taxon>Harpellales</taxon>
        <taxon>Legeriomycetaceae</taxon>
        <taxon>Smittium</taxon>
    </lineage>
</organism>
<feature type="domain" description="Allantoicase" evidence="3">
    <location>
        <begin position="242"/>
        <end position="387"/>
    </location>
</feature>
<dbReference type="EMBL" id="LSSM01000901">
    <property type="protein sequence ID" value="OMJ27637.1"/>
    <property type="molecule type" value="Genomic_DNA"/>
</dbReference>
<evidence type="ECO:0000256" key="1">
    <source>
        <dbReference type="ARBA" id="ARBA00009242"/>
    </source>
</evidence>
<feature type="compositionally biased region" description="Polar residues" evidence="2">
    <location>
        <begin position="459"/>
        <end position="484"/>
    </location>
</feature>
<reference evidence="6" key="1">
    <citation type="submission" date="2017-01" db="EMBL/GenBank/DDBJ databases">
        <authorList>
            <person name="Wang Y."/>
            <person name="White M."/>
            <person name="Kvist S."/>
            <person name="Moncalvo J.-M."/>
        </authorList>
    </citation>
    <scope>NUCLEOTIDE SEQUENCE [LARGE SCALE GENOMIC DNA]</scope>
    <source>
        <strain evidence="6">ID-206-W2</strain>
    </source>
</reference>
<dbReference type="InterPro" id="IPR008979">
    <property type="entry name" value="Galactose-bd-like_sf"/>
</dbReference>
<dbReference type="PANTHER" id="PTHR12045">
    <property type="entry name" value="ALLANTOICASE"/>
    <property type="match status" value="1"/>
</dbReference>
<keyword evidence="6" id="KW-1185">Reference proteome</keyword>
<name>A0A1R1YL26_9FUNG</name>
<dbReference type="InterPro" id="IPR005164">
    <property type="entry name" value="Allantoicase"/>
</dbReference>